<dbReference type="RefSeq" id="XP_025549887.1">
    <property type="nucleotide sequence ID" value="XM_025691899.1"/>
</dbReference>
<gene>
    <name evidence="4" type="ORF">BO97DRAFT_348771</name>
</gene>
<evidence type="ECO:0000256" key="2">
    <source>
        <dbReference type="ARBA" id="ARBA00023315"/>
    </source>
</evidence>
<dbReference type="VEuPathDB" id="FungiDB:BO97DRAFT_348771"/>
<evidence type="ECO:0000313" key="4">
    <source>
        <dbReference type="EMBL" id="RAL10733.1"/>
    </source>
</evidence>
<dbReference type="GeneID" id="37196188"/>
<dbReference type="GO" id="GO:0004059">
    <property type="term" value="F:aralkylamine N-acetyltransferase activity"/>
    <property type="evidence" value="ECO:0007669"/>
    <property type="project" value="TreeGrafter"/>
</dbReference>
<dbReference type="AlphaFoldDB" id="A0A395HTJ5"/>
<accession>A0A395HTJ5</accession>
<dbReference type="SUPFAM" id="SSF55729">
    <property type="entry name" value="Acyl-CoA N-acyltransferases (Nat)"/>
    <property type="match status" value="1"/>
</dbReference>
<dbReference type="Proteomes" id="UP000248961">
    <property type="component" value="Unassembled WGS sequence"/>
</dbReference>
<keyword evidence="5" id="KW-1185">Reference proteome</keyword>
<dbReference type="GO" id="GO:0005737">
    <property type="term" value="C:cytoplasm"/>
    <property type="evidence" value="ECO:0007669"/>
    <property type="project" value="TreeGrafter"/>
</dbReference>
<dbReference type="PROSITE" id="PS51186">
    <property type="entry name" value="GNAT"/>
    <property type="match status" value="1"/>
</dbReference>
<feature type="domain" description="N-acetyltransferase" evidence="3">
    <location>
        <begin position="64"/>
        <end position="206"/>
    </location>
</feature>
<evidence type="ECO:0000259" key="3">
    <source>
        <dbReference type="PROSITE" id="PS51186"/>
    </source>
</evidence>
<proteinExistence type="predicted"/>
<name>A0A395HTJ5_ASPHC</name>
<evidence type="ECO:0000313" key="5">
    <source>
        <dbReference type="Proteomes" id="UP000248961"/>
    </source>
</evidence>
<dbReference type="CDD" id="cd04301">
    <property type="entry name" value="NAT_SF"/>
    <property type="match status" value="1"/>
</dbReference>
<dbReference type="Gene3D" id="3.40.630.30">
    <property type="match status" value="1"/>
</dbReference>
<sequence length="206" mass="22359">MASTDTHIASLPALAGLSAFTRPLTIADLDSCVTVESAFPEQERCSREKFIYRLTKCPKLSLGLFIQPNPSSIPQLIAHVIAIRTTAPCITDGSMRMPPTTSWPAMAPHEVAIDPNTKEPIGHEPAGSNLAVHSLAVVPEYQGGGVGRALMSEYIQWVRSEDIADAERVVLIAHEYLVPFYERMGFRCLGASPSQFAGGGWFDMVC</sequence>
<organism evidence="4 5">
    <name type="scientific">Aspergillus homomorphus (strain CBS 101889)</name>
    <dbReference type="NCBI Taxonomy" id="1450537"/>
    <lineage>
        <taxon>Eukaryota</taxon>
        <taxon>Fungi</taxon>
        <taxon>Dikarya</taxon>
        <taxon>Ascomycota</taxon>
        <taxon>Pezizomycotina</taxon>
        <taxon>Eurotiomycetes</taxon>
        <taxon>Eurotiomycetidae</taxon>
        <taxon>Eurotiales</taxon>
        <taxon>Aspergillaceae</taxon>
        <taxon>Aspergillus</taxon>
        <taxon>Aspergillus subgen. Circumdati</taxon>
    </lineage>
</organism>
<dbReference type="EMBL" id="KZ824293">
    <property type="protein sequence ID" value="RAL10733.1"/>
    <property type="molecule type" value="Genomic_DNA"/>
</dbReference>
<dbReference type="PANTHER" id="PTHR10908">
    <property type="entry name" value="SEROTONIN N-ACETYLTRANSFERASE"/>
    <property type="match status" value="1"/>
</dbReference>
<reference evidence="4 5" key="1">
    <citation type="submission" date="2018-02" db="EMBL/GenBank/DDBJ databases">
        <title>The genomes of Aspergillus section Nigri reveals drivers in fungal speciation.</title>
        <authorList>
            <consortium name="DOE Joint Genome Institute"/>
            <person name="Vesth T.C."/>
            <person name="Nybo J."/>
            <person name="Theobald S."/>
            <person name="Brandl J."/>
            <person name="Frisvad J.C."/>
            <person name="Nielsen K.F."/>
            <person name="Lyhne E.K."/>
            <person name="Kogle M.E."/>
            <person name="Kuo A."/>
            <person name="Riley R."/>
            <person name="Clum A."/>
            <person name="Nolan M."/>
            <person name="Lipzen A."/>
            <person name="Salamov A."/>
            <person name="Henrissat B."/>
            <person name="Wiebenga A."/>
            <person name="De vries R.P."/>
            <person name="Grigoriev I.V."/>
            <person name="Mortensen U.H."/>
            <person name="Andersen M.R."/>
            <person name="Baker S.E."/>
        </authorList>
    </citation>
    <scope>NUCLEOTIDE SEQUENCE [LARGE SCALE GENOMIC DNA]</scope>
    <source>
        <strain evidence="4 5">CBS 101889</strain>
    </source>
</reference>
<keyword evidence="2 4" id="KW-0012">Acyltransferase</keyword>
<dbReference type="InterPro" id="IPR051635">
    <property type="entry name" value="SNAT-like"/>
</dbReference>
<dbReference type="InterPro" id="IPR000182">
    <property type="entry name" value="GNAT_dom"/>
</dbReference>
<dbReference type="OrthoDB" id="30840at2759"/>
<evidence type="ECO:0000256" key="1">
    <source>
        <dbReference type="ARBA" id="ARBA00022679"/>
    </source>
</evidence>
<dbReference type="PANTHER" id="PTHR10908:SF0">
    <property type="entry name" value="SEROTONIN N-ACETYLTRANSFERASE"/>
    <property type="match status" value="1"/>
</dbReference>
<dbReference type="STRING" id="1450537.A0A395HTJ5"/>
<dbReference type="InterPro" id="IPR016181">
    <property type="entry name" value="Acyl_CoA_acyltransferase"/>
</dbReference>
<dbReference type="Pfam" id="PF13673">
    <property type="entry name" value="Acetyltransf_10"/>
    <property type="match status" value="1"/>
</dbReference>
<protein>
    <submittedName>
        <fullName evidence="4">Acyl-CoA N-acyltransferase</fullName>
    </submittedName>
</protein>
<keyword evidence="1 4" id="KW-0808">Transferase</keyword>